<name>A0A084U8C0_9HYPH</name>
<feature type="transmembrane region" description="Helical" evidence="13">
    <location>
        <begin position="34"/>
        <end position="51"/>
    </location>
</feature>
<dbReference type="Pfam" id="PF01312">
    <property type="entry name" value="Bac_export_2"/>
    <property type="match status" value="1"/>
</dbReference>
<evidence type="ECO:0000256" key="9">
    <source>
        <dbReference type="ARBA" id="ARBA00022989"/>
    </source>
</evidence>
<feature type="transmembrane region" description="Helical" evidence="13">
    <location>
        <begin position="91"/>
        <end position="112"/>
    </location>
</feature>
<dbReference type="PRINTS" id="PR00950">
    <property type="entry name" value="TYPE3IMSPROT"/>
</dbReference>
<dbReference type="GO" id="GO:0009306">
    <property type="term" value="P:protein secretion"/>
    <property type="evidence" value="ECO:0007669"/>
    <property type="project" value="InterPro"/>
</dbReference>
<keyword evidence="7 13" id="KW-1005">Bacterial flagellum biogenesis</keyword>
<dbReference type="eggNOG" id="COG1377">
    <property type="taxonomic scope" value="Bacteria"/>
</dbReference>
<keyword evidence="14" id="KW-0969">Cilium</keyword>
<comment type="similarity">
    <text evidence="2 13">Belongs to the type III secretion exporter family.</text>
</comment>
<keyword evidence="6 13" id="KW-0812">Transmembrane</keyword>
<dbReference type="STRING" id="472175.EL18_00221"/>
<keyword evidence="10 13" id="KW-0472">Membrane</keyword>
<gene>
    <name evidence="13 14" type="primary">flhB</name>
    <name evidence="14" type="ORF">EL18_00221</name>
</gene>
<dbReference type="InterPro" id="IPR006136">
    <property type="entry name" value="FlhB"/>
</dbReference>
<comment type="caution">
    <text evidence="13">Lacks conserved residue(s) required for the propagation of feature annotation.</text>
</comment>
<sequence>MADAPDKESKTEEATEKKIRDSVEKGQLPFSKEAPILASFLAILTFAIFFANDTAMRLAGFLSIFLERADDWSLETQTDAIALYRIVFWEIARAVALLMLMMVAAGVAASVLQNMPRFVLDRIKPKAERISLVKGWSRLFGLKGWVEFAKSLGKVLVAGGFVIFTLRQADSQLLSGMVTHPVAFSDTIREIAVEILLAIVLVMVVIAGADLVWSRFNWRQDLRMTKQEVKDEHKQAEGDPIVKARQRSLQRDRARQRMMSSVPQATLVIANPTHFAIAMRYQRDKDAAPVVVAKGQDLVALKIREIAEANNIPVFEEPVLARSMYKQVSVDSMIPAQFYKAVAELVRRVYQVGNRPGMAGA</sequence>
<dbReference type="PANTHER" id="PTHR30531:SF12">
    <property type="entry name" value="FLAGELLAR BIOSYNTHETIC PROTEIN FLHB"/>
    <property type="match status" value="1"/>
</dbReference>
<keyword evidence="11 13" id="KW-1006">Bacterial flagellum protein export</keyword>
<evidence type="ECO:0000256" key="10">
    <source>
        <dbReference type="ARBA" id="ARBA00023136"/>
    </source>
</evidence>
<organism evidence="14 15">
    <name type="scientific">Nitratireductor basaltis</name>
    <dbReference type="NCBI Taxonomy" id="472175"/>
    <lineage>
        <taxon>Bacteria</taxon>
        <taxon>Pseudomonadati</taxon>
        <taxon>Pseudomonadota</taxon>
        <taxon>Alphaproteobacteria</taxon>
        <taxon>Hyphomicrobiales</taxon>
        <taxon>Phyllobacteriaceae</taxon>
        <taxon>Nitratireductor</taxon>
    </lineage>
</organism>
<keyword evidence="4 13" id="KW-0813">Transport</keyword>
<dbReference type="Gene3D" id="6.10.250.2080">
    <property type="match status" value="1"/>
</dbReference>
<dbReference type="SUPFAM" id="SSF160544">
    <property type="entry name" value="EscU C-terminal domain-like"/>
    <property type="match status" value="1"/>
</dbReference>
<evidence type="ECO:0000256" key="1">
    <source>
        <dbReference type="ARBA" id="ARBA00004651"/>
    </source>
</evidence>
<protein>
    <recommendedName>
        <fullName evidence="3 13">Flagellar biosynthetic protein FlhB</fullName>
    </recommendedName>
</protein>
<dbReference type="RefSeq" id="WP_036478899.1">
    <property type="nucleotide sequence ID" value="NZ_JMQM01000001.1"/>
</dbReference>
<keyword evidence="9 13" id="KW-1133">Transmembrane helix</keyword>
<dbReference type="InterPro" id="IPR006135">
    <property type="entry name" value="T3SS_substrate_exporter"/>
</dbReference>
<evidence type="ECO:0000256" key="8">
    <source>
        <dbReference type="ARBA" id="ARBA00022927"/>
    </source>
</evidence>
<evidence type="ECO:0000256" key="13">
    <source>
        <dbReference type="RuleBase" id="RU364091"/>
    </source>
</evidence>
<keyword evidence="14" id="KW-0966">Cell projection</keyword>
<dbReference type="Proteomes" id="UP000053675">
    <property type="component" value="Unassembled WGS sequence"/>
</dbReference>
<evidence type="ECO:0000256" key="7">
    <source>
        <dbReference type="ARBA" id="ARBA00022795"/>
    </source>
</evidence>
<comment type="function">
    <text evidence="12 13">Required for formation of the rod structure in the basal body of the flagellar apparatus. Together with FliI and FliH, may constitute the export apparatus of flagellin.</text>
</comment>
<evidence type="ECO:0000256" key="12">
    <source>
        <dbReference type="ARBA" id="ARBA00025078"/>
    </source>
</evidence>
<keyword evidence="14" id="KW-0282">Flagellum</keyword>
<proteinExistence type="inferred from homology"/>
<dbReference type="Gene3D" id="3.40.1690.10">
    <property type="entry name" value="secretion proteins EscU"/>
    <property type="match status" value="1"/>
</dbReference>
<keyword evidence="5 13" id="KW-1003">Cell membrane</keyword>
<evidence type="ECO:0000256" key="4">
    <source>
        <dbReference type="ARBA" id="ARBA00022448"/>
    </source>
</evidence>
<evidence type="ECO:0000313" key="14">
    <source>
        <dbReference type="EMBL" id="KFB09206.1"/>
    </source>
</evidence>
<feature type="transmembrane region" description="Helical" evidence="13">
    <location>
        <begin position="191"/>
        <end position="213"/>
    </location>
</feature>
<evidence type="ECO:0000256" key="5">
    <source>
        <dbReference type="ARBA" id="ARBA00022475"/>
    </source>
</evidence>
<evidence type="ECO:0000256" key="3">
    <source>
        <dbReference type="ARBA" id="ARBA00021622"/>
    </source>
</evidence>
<keyword evidence="15" id="KW-1185">Reference proteome</keyword>
<reference evidence="14 15" key="1">
    <citation type="submission" date="2014-05" db="EMBL/GenBank/DDBJ databases">
        <title>Draft Genome Sequence of Nitratireductor basaltis Strain UMTGB225, A Marine Bacterium Isolated from Green Barrel Tunicate.</title>
        <authorList>
            <person name="Gan H.Y."/>
        </authorList>
    </citation>
    <scope>NUCLEOTIDE SEQUENCE [LARGE SCALE GENOMIC DNA]</scope>
    <source>
        <strain evidence="14 15">UMTGB225</strain>
    </source>
</reference>
<dbReference type="InterPro" id="IPR029025">
    <property type="entry name" value="T3SS_substrate_exporter_C"/>
</dbReference>
<dbReference type="PATRIC" id="fig|472175.3.peg.228"/>
<keyword evidence="8 13" id="KW-0653">Protein transport</keyword>
<dbReference type="PANTHER" id="PTHR30531">
    <property type="entry name" value="FLAGELLAR BIOSYNTHETIC PROTEIN FLHB"/>
    <property type="match status" value="1"/>
</dbReference>
<evidence type="ECO:0000256" key="2">
    <source>
        <dbReference type="ARBA" id="ARBA00010690"/>
    </source>
</evidence>
<evidence type="ECO:0000256" key="11">
    <source>
        <dbReference type="ARBA" id="ARBA00023225"/>
    </source>
</evidence>
<dbReference type="OrthoDB" id="9807950at2"/>
<evidence type="ECO:0000256" key="6">
    <source>
        <dbReference type="ARBA" id="ARBA00022692"/>
    </source>
</evidence>
<dbReference type="NCBIfam" id="TIGR00328">
    <property type="entry name" value="flhB"/>
    <property type="match status" value="1"/>
</dbReference>
<dbReference type="GO" id="GO:0044780">
    <property type="term" value="P:bacterial-type flagellum assembly"/>
    <property type="evidence" value="ECO:0007669"/>
    <property type="project" value="InterPro"/>
</dbReference>
<accession>A0A084U8C0</accession>
<dbReference type="MEROPS" id="N06.A01"/>
<dbReference type="EMBL" id="JMQM01000001">
    <property type="protein sequence ID" value="KFB09206.1"/>
    <property type="molecule type" value="Genomic_DNA"/>
</dbReference>
<dbReference type="FunFam" id="3.40.1690.10:FF:000001">
    <property type="entry name" value="Flagellar biosynthetic protein FlhB"/>
    <property type="match status" value="1"/>
</dbReference>
<dbReference type="AlphaFoldDB" id="A0A084U8C0"/>
<comment type="caution">
    <text evidence="14">The sequence shown here is derived from an EMBL/GenBank/DDBJ whole genome shotgun (WGS) entry which is preliminary data.</text>
</comment>
<dbReference type="GO" id="GO:0005886">
    <property type="term" value="C:plasma membrane"/>
    <property type="evidence" value="ECO:0007669"/>
    <property type="project" value="UniProtKB-SubCell"/>
</dbReference>
<comment type="subcellular location">
    <subcellularLocation>
        <location evidence="1">Cell membrane</location>
        <topology evidence="1">Multi-pass membrane protein</topology>
    </subcellularLocation>
</comment>
<evidence type="ECO:0000313" key="15">
    <source>
        <dbReference type="Proteomes" id="UP000053675"/>
    </source>
</evidence>